<accession>A0A3M2XNS8</accession>
<dbReference type="Proteomes" id="UP000282378">
    <property type="component" value="Unassembled WGS sequence"/>
</dbReference>
<evidence type="ECO:0000313" key="1">
    <source>
        <dbReference type="EMBL" id="RML65459.1"/>
    </source>
</evidence>
<protein>
    <submittedName>
        <fullName evidence="1">Uncharacterized protein</fullName>
    </submittedName>
</protein>
<gene>
    <name evidence="1" type="ORF">APX70_08516</name>
</gene>
<organism evidence="1 2">
    <name type="scientific">Pseudomonas syringae pv. maculicola</name>
    <dbReference type="NCBI Taxonomy" id="59511"/>
    <lineage>
        <taxon>Bacteria</taxon>
        <taxon>Pseudomonadati</taxon>
        <taxon>Pseudomonadota</taxon>
        <taxon>Gammaproteobacteria</taxon>
        <taxon>Pseudomonadales</taxon>
        <taxon>Pseudomonadaceae</taxon>
        <taxon>Pseudomonas</taxon>
    </lineage>
</organism>
<comment type="caution">
    <text evidence="1">The sequence shown here is derived from an EMBL/GenBank/DDBJ whole genome shotgun (WGS) entry which is preliminary data.</text>
</comment>
<dbReference type="EMBL" id="RBNL01002757">
    <property type="protein sequence ID" value="RML65459.1"/>
    <property type="molecule type" value="Genomic_DNA"/>
</dbReference>
<feature type="non-terminal residue" evidence="1">
    <location>
        <position position="39"/>
    </location>
</feature>
<evidence type="ECO:0000313" key="2">
    <source>
        <dbReference type="Proteomes" id="UP000282378"/>
    </source>
</evidence>
<sequence length="39" mass="4195">MVLLMMFSLKPWSRGLALALPLAVLLAACDKSDKPVTPP</sequence>
<dbReference type="AlphaFoldDB" id="A0A3M2XNS8"/>
<name>A0A3M2XNS8_PSEYM</name>
<proteinExistence type="predicted"/>
<reference evidence="1 2" key="1">
    <citation type="submission" date="2018-08" db="EMBL/GenBank/DDBJ databases">
        <title>Recombination of ecologically and evolutionarily significant loci maintains genetic cohesion in the Pseudomonas syringae species complex.</title>
        <authorList>
            <person name="Dillon M."/>
            <person name="Thakur S."/>
            <person name="Almeida R.N.D."/>
            <person name="Weir B.S."/>
            <person name="Guttman D.S."/>
        </authorList>
    </citation>
    <scope>NUCLEOTIDE SEQUENCE [LARGE SCALE GENOMIC DNA]</scope>
    <source>
        <strain evidence="1 2">88_10</strain>
    </source>
</reference>